<dbReference type="Proteomes" id="UP000018211">
    <property type="component" value="Unassembled WGS sequence"/>
</dbReference>
<dbReference type="Gene3D" id="3.30.559.10">
    <property type="entry name" value="Chloramphenicol acetyltransferase-like domain"/>
    <property type="match status" value="1"/>
</dbReference>
<dbReference type="GO" id="GO:0003824">
    <property type="term" value="F:catalytic activity"/>
    <property type="evidence" value="ECO:0007669"/>
    <property type="project" value="InterPro"/>
</dbReference>
<dbReference type="EMBL" id="CAOF01000045">
    <property type="protein sequence ID" value="CCO45130.1"/>
    <property type="molecule type" value="Genomic_DNA"/>
</dbReference>
<proteinExistence type="predicted"/>
<feature type="domain" description="Condensation" evidence="1">
    <location>
        <begin position="67"/>
        <end position="191"/>
    </location>
</feature>
<evidence type="ECO:0000259" key="1">
    <source>
        <dbReference type="Pfam" id="PF00668"/>
    </source>
</evidence>
<organism evidence="2 3">
    <name type="scientific">Vibrio nigripulchritudo SOn1</name>
    <dbReference type="NCBI Taxonomy" id="1238450"/>
    <lineage>
        <taxon>Bacteria</taxon>
        <taxon>Pseudomonadati</taxon>
        <taxon>Pseudomonadota</taxon>
        <taxon>Gammaproteobacteria</taxon>
        <taxon>Vibrionales</taxon>
        <taxon>Vibrionaceae</taxon>
        <taxon>Vibrio</taxon>
    </lineage>
</organism>
<accession>A0AAV2VL95</accession>
<dbReference type="SUPFAM" id="SSF52777">
    <property type="entry name" value="CoA-dependent acyltransferases"/>
    <property type="match status" value="1"/>
</dbReference>
<comment type="caution">
    <text evidence="2">The sequence shown here is derived from an EMBL/GenBank/DDBJ whole genome shotgun (WGS) entry which is preliminary data.</text>
</comment>
<protein>
    <recommendedName>
        <fullName evidence="1">Condensation domain-containing protein</fullName>
    </recommendedName>
</protein>
<sequence length="200" mass="22793">MCQPKNSLKFTYLMVRSLWIKVNGLAMSRHLSAQELQARYNSLVGEPDSCGLSEEKYPVSNPAICSMYTESVELGLSSAYNIPLVFSAKQHDLDKLLERLEASLKQNEIYRYCLHRQQDVIVFQEHTKTLNVEVRVYNESSLAALRQRMHSLVLKPFNFDRQPLFAVCRIKASETGNDVVLIVFHHTIIDGEGSINSELS</sequence>
<dbReference type="InterPro" id="IPR023213">
    <property type="entry name" value="CAT-like_dom_sf"/>
</dbReference>
<evidence type="ECO:0000313" key="3">
    <source>
        <dbReference type="Proteomes" id="UP000018211"/>
    </source>
</evidence>
<reference evidence="2 3" key="1">
    <citation type="journal article" date="2013" name="ISME J.">
        <title>Comparative genomics of pathogenic lineages of Vibrio nigripulchritudo identifies virulence-associated traits.</title>
        <authorList>
            <person name="Goudenege D."/>
            <person name="Labreuche Y."/>
            <person name="Krin E."/>
            <person name="Ansquer D."/>
            <person name="Mangenot S."/>
            <person name="Calteau A."/>
            <person name="Medigue C."/>
            <person name="Mazel D."/>
            <person name="Polz M.F."/>
            <person name="Le Roux F."/>
        </authorList>
    </citation>
    <scope>NUCLEOTIDE SEQUENCE [LARGE SCALE GENOMIC DNA]</scope>
    <source>
        <strain evidence="2 3">SOn1</strain>
    </source>
</reference>
<dbReference type="Pfam" id="PF00668">
    <property type="entry name" value="Condensation"/>
    <property type="match status" value="1"/>
</dbReference>
<dbReference type="InterPro" id="IPR001242">
    <property type="entry name" value="Condensation_dom"/>
</dbReference>
<gene>
    <name evidence="2" type="ORF">VIBNISOn1_1390009</name>
</gene>
<evidence type="ECO:0000313" key="2">
    <source>
        <dbReference type="EMBL" id="CCO45130.1"/>
    </source>
</evidence>
<name>A0AAV2VL95_9VIBR</name>
<dbReference type="AlphaFoldDB" id="A0AAV2VL95"/>